<dbReference type="Gene3D" id="3.40.80.10">
    <property type="entry name" value="Peptidoglycan recognition protein-like"/>
    <property type="match status" value="1"/>
</dbReference>
<sequence>MAKLDKGKLVDPAIEVKLYASIEHGSLDAVHAIVLHRTDSSDATSTFSAYAGGKQTGAHFLIDKAGKICQTARVDQVCWHVGVLLARCQVEHGCDPQELKTIASLMHAKGVGFGTRARNLSRHEVGKAYPSRYPSNQDSLGIEVVGMFQPAQKAFETPTPEQLKSLKYLVDILVGQFSLNLLSDVYAHGAIARKEVTEGAQLLQALTTGGKP</sequence>
<gene>
    <name evidence="6" type="ORF">B1991_13625</name>
</gene>
<keyword evidence="7" id="KW-1185">Reference proteome</keyword>
<dbReference type="InterPro" id="IPR002502">
    <property type="entry name" value="Amidase_domain"/>
</dbReference>
<evidence type="ECO:0000313" key="7">
    <source>
        <dbReference type="Proteomes" id="UP000306317"/>
    </source>
</evidence>
<dbReference type="SMART" id="SM00644">
    <property type="entry name" value="Ami_2"/>
    <property type="match status" value="1"/>
</dbReference>
<evidence type="ECO:0000256" key="1">
    <source>
        <dbReference type="ARBA" id="ARBA00001561"/>
    </source>
</evidence>
<dbReference type="GO" id="GO:0009253">
    <property type="term" value="P:peptidoglycan catabolic process"/>
    <property type="evidence" value="ECO:0007669"/>
    <property type="project" value="InterPro"/>
</dbReference>
<evidence type="ECO:0000313" key="6">
    <source>
        <dbReference type="EMBL" id="THD06318.1"/>
    </source>
</evidence>
<proteinExistence type="predicted"/>
<dbReference type="AlphaFoldDB" id="A0A4S3KDJ8"/>
<dbReference type="SUPFAM" id="SSF55846">
    <property type="entry name" value="N-acetylmuramoyl-L-alanine amidase-like"/>
    <property type="match status" value="1"/>
</dbReference>
<comment type="catalytic activity">
    <reaction evidence="1">
        <text>Hydrolyzes the link between N-acetylmuramoyl residues and L-amino acid residues in certain cell-wall glycopeptides.</text>
        <dbReference type="EC" id="3.5.1.28"/>
    </reaction>
</comment>
<dbReference type="EC" id="3.5.1.28" evidence="2"/>
<dbReference type="GO" id="GO:0071555">
    <property type="term" value="P:cell wall organization"/>
    <property type="evidence" value="ECO:0007669"/>
    <property type="project" value="UniProtKB-KW"/>
</dbReference>
<reference evidence="6 7" key="1">
    <citation type="submission" date="2017-02" db="EMBL/GenBank/DDBJ databases">
        <title>Whole genome sequencing of Rhodanobacter lindaniclasticus DSM 17932.</title>
        <authorList>
            <person name="Kumar S."/>
            <person name="Patil P."/>
            <person name="Patil P.B."/>
        </authorList>
    </citation>
    <scope>NUCLEOTIDE SEQUENCE [LARGE SCALE GENOMIC DNA]</scope>
    <source>
        <strain evidence="6 7">DSM 17932</strain>
    </source>
</reference>
<dbReference type="GO" id="GO:0009254">
    <property type="term" value="P:peptidoglycan turnover"/>
    <property type="evidence" value="ECO:0007669"/>
    <property type="project" value="TreeGrafter"/>
</dbReference>
<keyword evidence="3" id="KW-0378">Hydrolase</keyword>
<evidence type="ECO:0000256" key="2">
    <source>
        <dbReference type="ARBA" id="ARBA00011901"/>
    </source>
</evidence>
<evidence type="ECO:0000256" key="3">
    <source>
        <dbReference type="ARBA" id="ARBA00022801"/>
    </source>
</evidence>
<dbReference type="InterPro" id="IPR036505">
    <property type="entry name" value="Amidase/PGRP_sf"/>
</dbReference>
<dbReference type="Pfam" id="PF01510">
    <property type="entry name" value="Amidase_2"/>
    <property type="match status" value="1"/>
</dbReference>
<comment type="caution">
    <text evidence="6">The sequence shown here is derived from an EMBL/GenBank/DDBJ whole genome shotgun (WGS) entry which is preliminary data.</text>
</comment>
<feature type="domain" description="N-acetylmuramoyl-L-alanine amidase" evidence="5">
    <location>
        <begin position="20"/>
        <end position="199"/>
    </location>
</feature>
<keyword evidence="4" id="KW-0961">Cell wall biogenesis/degradation</keyword>
<evidence type="ECO:0000259" key="5">
    <source>
        <dbReference type="SMART" id="SM00644"/>
    </source>
</evidence>
<dbReference type="CDD" id="cd06583">
    <property type="entry name" value="PGRP"/>
    <property type="match status" value="1"/>
</dbReference>
<dbReference type="EMBL" id="MWIO01000038">
    <property type="protein sequence ID" value="THD06318.1"/>
    <property type="molecule type" value="Genomic_DNA"/>
</dbReference>
<dbReference type="RefSeq" id="WP_136259226.1">
    <property type="nucleotide sequence ID" value="NZ_MWIO01000038.1"/>
</dbReference>
<organism evidence="6 7">
    <name type="scientific">Rhodanobacter lindaniclasticus</name>
    <dbReference type="NCBI Taxonomy" id="75310"/>
    <lineage>
        <taxon>Bacteria</taxon>
        <taxon>Pseudomonadati</taxon>
        <taxon>Pseudomonadota</taxon>
        <taxon>Gammaproteobacteria</taxon>
        <taxon>Lysobacterales</taxon>
        <taxon>Rhodanobacteraceae</taxon>
        <taxon>Rhodanobacter</taxon>
    </lineage>
</organism>
<evidence type="ECO:0000256" key="4">
    <source>
        <dbReference type="ARBA" id="ARBA00023316"/>
    </source>
</evidence>
<dbReference type="PANTHER" id="PTHR30417:SF1">
    <property type="entry name" value="N-ACETYLMURAMOYL-L-ALANINE AMIDASE AMID"/>
    <property type="match status" value="1"/>
</dbReference>
<accession>A0A4S3KDJ8</accession>
<dbReference type="Proteomes" id="UP000306317">
    <property type="component" value="Unassembled WGS sequence"/>
</dbReference>
<name>A0A4S3KDJ8_9GAMM</name>
<dbReference type="GO" id="GO:0008745">
    <property type="term" value="F:N-acetylmuramoyl-L-alanine amidase activity"/>
    <property type="evidence" value="ECO:0007669"/>
    <property type="project" value="UniProtKB-EC"/>
</dbReference>
<dbReference type="InterPro" id="IPR051206">
    <property type="entry name" value="NAMLAA_amidase_2"/>
</dbReference>
<protein>
    <recommendedName>
        <fullName evidence="2">N-acetylmuramoyl-L-alanine amidase</fullName>
        <ecNumber evidence="2">3.5.1.28</ecNumber>
    </recommendedName>
</protein>
<dbReference type="OrthoDB" id="8844265at2"/>
<dbReference type="PANTHER" id="PTHR30417">
    <property type="entry name" value="N-ACETYLMURAMOYL-L-ALANINE AMIDASE AMID"/>
    <property type="match status" value="1"/>
</dbReference>